<dbReference type="Proteomes" id="UP000292447">
    <property type="component" value="Chromosome II"/>
</dbReference>
<accession>A0A4P6XN65</accession>
<keyword evidence="2" id="KW-0479">Metal-binding</keyword>
<evidence type="ECO:0000313" key="7">
    <source>
        <dbReference type="EMBL" id="QBM88045.1"/>
    </source>
</evidence>
<reference evidence="8" key="1">
    <citation type="submission" date="2019-03" db="EMBL/GenBank/DDBJ databases">
        <title>Snf2 controls pulcherriminic acid biosynthesis and connects pigmentation and antifungal activity of the yeast Metschnikowia pulcherrima.</title>
        <authorList>
            <person name="Gore-Lloyd D."/>
            <person name="Sumann I."/>
            <person name="Brachmann A.O."/>
            <person name="Schneeberger K."/>
            <person name="Ortiz-Merino R.A."/>
            <person name="Moreno-Beltran M."/>
            <person name="Schlaefli M."/>
            <person name="Kirner P."/>
            <person name="Santos Kron A."/>
            <person name="Wolfe K.H."/>
            <person name="Piel J."/>
            <person name="Ahrens C.H."/>
            <person name="Henk D."/>
            <person name="Freimoser F.M."/>
        </authorList>
    </citation>
    <scope>NUCLEOTIDE SEQUENCE [LARGE SCALE GENOMIC DNA]</scope>
    <source>
        <strain evidence="8">APC 1.2</strain>
    </source>
</reference>
<evidence type="ECO:0000256" key="4">
    <source>
        <dbReference type="ARBA" id="ARBA00022833"/>
    </source>
</evidence>
<dbReference type="EMBL" id="CP034457">
    <property type="protein sequence ID" value="QBM88045.1"/>
    <property type="molecule type" value="Genomic_DNA"/>
</dbReference>
<dbReference type="Pfam" id="PF05699">
    <property type="entry name" value="Dimer_Tnp_hAT"/>
    <property type="match status" value="1"/>
</dbReference>
<dbReference type="GO" id="GO:0046983">
    <property type="term" value="F:protein dimerization activity"/>
    <property type="evidence" value="ECO:0007669"/>
    <property type="project" value="InterPro"/>
</dbReference>
<dbReference type="PANTHER" id="PTHR46481">
    <property type="entry name" value="ZINC FINGER BED DOMAIN-CONTAINING PROTEIN 4"/>
    <property type="match status" value="1"/>
</dbReference>
<protein>
    <submittedName>
        <fullName evidence="7">HAT family C-terminal dimerization region</fullName>
    </submittedName>
</protein>
<dbReference type="GO" id="GO:0005634">
    <property type="term" value="C:nucleus"/>
    <property type="evidence" value="ECO:0007669"/>
    <property type="project" value="UniProtKB-SubCell"/>
</dbReference>
<dbReference type="InterPro" id="IPR052035">
    <property type="entry name" value="ZnF_BED_domain_contain"/>
</dbReference>
<name>A0A4P6XN65_9ASCO</name>
<keyword evidence="4" id="KW-0862">Zinc</keyword>
<evidence type="ECO:0000259" key="6">
    <source>
        <dbReference type="Pfam" id="PF05699"/>
    </source>
</evidence>
<evidence type="ECO:0000256" key="1">
    <source>
        <dbReference type="ARBA" id="ARBA00004123"/>
    </source>
</evidence>
<feature type="domain" description="HAT C-terminal dimerisation" evidence="6">
    <location>
        <begin position="639"/>
        <end position="717"/>
    </location>
</feature>
<dbReference type="SUPFAM" id="SSF53098">
    <property type="entry name" value="Ribonuclease H-like"/>
    <property type="match status" value="1"/>
</dbReference>
<dbReference type="GO" id="GO:0008270">
    <property type="term" value="F:zinc ion binding"/>
    <property type="evidence" value="ECO:0007669"/>
    <property type="project" value="UniProtKB-KW"/>
</dbReference>
<keyword evidence="8" id="KW-1185">Reference proteome</keyword>
<organism evidence="7 8">
    <name type="scientific">Metschnikowia aff. pulcherrima</name>
    <dbReference type="NCBI Taxonomy" id="2163413"/>
    <lineage>
        <taxon>Eukaryota</taxon>
        <taxon>Fungi</taxon>
        <taxon>Dikarya</taxon>
        <taxon>Ascomycota</taxon>
        <taxon>Saccharomycotina</taxon>
        <taxon>Pichiomycetes</taxon>
        <taxon>Metschnikowiaceae</taxon>
        <taxon>Metschnikowia</taxon>
    </lineage>
</organism>
<sequence length="777" mass="89294">MKPKSSRIRFKKGVIHSKDFALPARYNSPDPIQYGWFTWKLNPEFPVDGKRIKLTCAVCSKIYVHSWPINTTTLKDHFDKNHLAIKCRIMREALESSTPNDETILGTSLVGQYDSLQIPPSIDNFFSPDNNKSGSSQQQMSRIANGPHFLAFDPGEHTRLVLMMIIANNLPFSLVDSETFKAHVLYLRDDAPSISRSTLRRKLTEIYEMKTLNMKEKFAANTSLFALTMDEWRSSNDFDFLGITLHFYNNLCQKENYTIGFEALNKHLSYTGKVLYDCLIKVLRDYGIENRIISITRDNAGPMNTMMDFFRCGTSISEIEFHGDIRCIGHILNLSTEDFLKFTYFKKSSSQEFKALIANIEEEHPEFKDSAERMSSLPNAMRFIILKIRYNHEMKNGFLDLVEKKKKKESTSRGPEKIMGDNDTRWLSTYKMIDRFIYFRVEITTVLKYALRDGKVSDTDRGKFEITDNDWLYLESVRDVLEKFRFPTLRLQATSYPTIHQTISLVYGTLCALDSPKLQEICPLNPYFAMGLEAAKSKLLKYFPIHNEDITSNKMLYIAVVLEPRFKLAVFESNGFTETQIEAIKKAFVDVYEQYKKKYEDITDECTVVDDDATSVRAAKHVFGFGFAKRASKVDLETEIDKYFREPQEPEDQDAMAFYMSRKTIYPILYRMARDYFAVPAMSAPAESLFSRVGDIVTKKRNRLLPGSIKMMAILKSQGAVDIEVSTDDELEAEEEVEGDMYCSKVGVDDGLLLIDYSEFAEEDTDALELLAQAIAV</sequence>
<dbReference type="STRING" id="2163413.A0A4P6XN65"/>
<evidence type="ECO:0000256" key="2">
    <source>
        <dbReference type="ARBA" id="ARBA00022723"/>
    </source>
</evidence>
<dbReference type="PANTHER" id="PTHR46481:SF10">
    <property type="entry name" value="ZINC FINGER BED DOMAIN-CONTAINING PROTEIN 39"/>
    <property type="match status" value="1"/>
</dbReference>
<evidence type="ECO:0000256" key="3">
    <source>
        <dbReference type="ARBA" id="ARBA00022771"/>
    </source>
</evidence>
<dbReference type="AlphaFoldDB" id="A0A4P6XN65"/>
<comment type="subcellular location">
    <subcellularLocation>
        <location evidence="1">Nucleus</location>
    </subcellularLocation>
</comment>
<evidence type="ECO:0000256" key="5">
    <source>
        <dbReference type="ARBA" id="ARBA00023242"/>
    </source>
</evidence>
<keyword evidence="3" id="KW-0863">Zinc-finger</keyword>
<proteinExistence type="predicted"/>
<dbReference type="InterPro" id="IPR012337">
    <property type="entry name" value="RNaseH-like_sf"/>
</dbReference>
<evidence type="ECO:0000313" key="8">
    <source>
        <dbReference type="Proteomes" id="UP000292447"/>
    </source>
</evidence>
<gene>
    <name evidence="7" type="primary">MPUL0B12610</name>
    <name evidence="7" type="ORF">METSCH_B12610</name>
</gene>
<dbReference type="InterPro" id="IPR008906">
    <property type="entry name" value="HATC_C_dom"/>
</dbReference>
<keyword evidence="5" id="KW-0539">Nucleus</keyword>